<dbReference type="EMBL" id="JACBZP010000001">
    <property type="protein sequence ID" value="NYI68641.1"/>
    <property type="molecule type" value="Genomic_DNA"/>
</dbReference>
<evidence type="ECO:0000313" key="2">
    <source>
        <dbReference type="EMBL" id="NYI68641.1"/>
    </source>
</evidence>
<dbReference type="Proteomes" id="UP000539111">
    <property type="component" value="Unassembled WGS sequence"/>
</dbReference>
<proteinExistence type="predicted"/>
<accession>A0A7Z0D4G7</accession>
<name>A0A7Z0D4G7_9MICO</name>
<keyword evidence="3" id="KW-1185">Reference proteome</keyword>
<reference evidence="2 3" key="1">
    <citation type="submission" date="2020-07" db="EMBL/GenBank/DDBJ databases">
        <title>Sequencing the genomes of 1000 actinobacteria strains.</title>
        <authorList>
            <person name="Klenk H.-P."/>
        </authorList>
    </citation>
    <scope>NUCLEOTIDE SEQUENCE [LARGE SCALE GENOMIC DNA]</scope>
    <source>
        <strain evidence="2 3">DSM 26341</strain>
    </source>
</reference>
<protein>
    <submittedName>
        <fullName evidence="2">Uncharacterized protein</fullName>
    </submittedName>
</protein>
<feature type="region of interest" description="Disordered" evidence="1">
    <location>
        <begin position="59"/>
        <end position="84"/>
    </location>
</feature>
<dbReference type="AlphaFoldDB" id="A0A7Z0D4G7"/>
<sequence length="84" mass="9197">METTLGPVDAEKVERDRDAVRRRRYVRLSDRGGGVYLEGLLDPVAGEHVRAALDAASYRPPSANTVSTTPPHHHNSPSIKRLPG</sequence>
<comment type="caution">
    <text evidence="2">The sequence shown here is derived from an EMBL/GenBank/DDBJ whole genome shotgun (WGS) entry which is preliminary data.</text>
</comment>
<organism evidence="2 3">
    <name type="scientific">Spelaeicoccus albus</name>
    <dbReference type="NCBI Taxonomy" id="1280376"/>
    <lineage>
        <taxon>Bacteria</taxon>
        <taxon>Bacillati</taxon>
        <taxon>Actinomycetota</taxon>
        <taxon>Actinomycetes</taxon>
        <taxon>Micrococcales</taxon>
        <taxon>Brevibacteriaceae</taxon>
        <taxon>Spelaeicoccus</taxon>
    </lineage>
</organism>
<evidence type="ECO:0000256" key="1">
    <source>
        <dbReference type="SAM" id="MobiDB-lite"/>
    </source>
</evidence>
<gene>
    <name evidence="2" type="ORF">BJY26_002947</name>
</gene>
<evidence type="ECO:0000313" key="3">
    <source>
        <dbReference type="Proteomes" id="UP000539111"/>
    </source>
</evidence>